<dbReference type="Proteomes" id="UP001501251">
    <property type="component" value="Unassembled WGS sequence"/>
</dbReference>
<evidence type="ECO:0000256" key="1">
    <source>
        <dbReference type="SAM" id="MobiDB-lite"/>
    </source>
</evidence>
<proteinExistence type="predicted"/>
<evidence type="ECO:0000313" key="2">
    <source>
        <dbReference type="EMBL" id="GAA4192284.1"/>
    </source>
</evidence>
<comment type="caution">
    <text evidence="2">The sequence shown here is derived from an EMBL/GenBank/DDBJ whole genome shotgun (WGS) entry which is preliminary data.</text>
</comment>
<accession>A0ABP8AWQ0</accession>
<reference evidence="3" key="1">
    <citation type="journal article" date="2019" name="Int. J. Syst. Evol. Microbiol.">
        <title>The Global Catalogue of Microorganisms (GCM) 10K type strain sequencing project: providing services to taxonomists for standard genome sequencing and annotation.</title>
        <authorList>
            <consortium name="The Broad Institute Genomics Platform"/>
            <consortium name="The Broad Institute Genome Sequencing Center for Infectious Disease"/>
            <person name="Wu L."/>
            <person name="Ma J."/>
        </authorList>
    </citation>
    <scope>NUCLEOTIDE SEQUENCE [LARGE SCALE GENOMIC DNA]</scope>
    <source>
        <strain evidence="3">JCM 17388</strain>
    </source>
</reference>
<name>A0ABP8AWQ0_9ACTN</name>
<organism evidence="2 3">
    <name type="scientific">Streptosporangium oxazolinicum</name>
    <dbReference type="NCBI Taxonomy" id="909287"/>
    <lineage>
        <taxon>Bacteria</taxon>
        <taxon>Bacillati</taxon>
        <taxon>Actinomycetota</taxon>
        <taxon>Actinomycetes</taxon>
        <taxon>Streptosporangiales</taxon>
        <taxon>Streptosporangiaceae</taxon>
        <taxon>Streptosporangium</taxon>
    </lineage>
</organism>
<sequence length="55" mass="5785">MLSASGFNGLAAEHGEGGLFLWWRGDREEGAARVGAGPWEIGRPCPDRFAGSGQP</sequence>
<feature type="region of interest" description="Disordered" evidence="1">
    <location>
        <begin position="34"/>
        <end position="55"/>
    </location>
</feature>
<gene>
    <name evidence="2" type="ORF">GCM10022252_33470</name>
</gene>
<dbReference type="EMBL" id="BAABAQ010000005">
    <property type="protein sequence ID" value="GAA4192284.1"/>
    <property type="molecule type" value="Genomic_DNA"/>
</dbReference>
<protein>
    <submittedName>
        <fullName evidence="2">Uncharacterized protein</fullName>
    </submittedName>
</protein>
<keyword evidence="3" id="KW-1185">Reference proteome</keyword>
<evidence type="ECO:0000313" key="3">
    <source>
        <dbReference type="Proteomes" id="UP001501251"/>
    </source>
</evidence>